<keyword evidence="1" id="KW-0472">Membrane</keyword>
<proteinExistence type="predicted"/>
<keyword evidence="1" id="KW-0812">Transmembrane</keyword>
<evidence type="ECO:0000313" key="2">
    <source>
        <dbReference type="EMBL" id="OGN06345.1"/>
    </source>
</evidence>
<feature type="transmembrane region" description="Helical" evidence="1">
    <location>
        <begin position="189"/>
        <end position="216"/>
    </location>
</feature>
<feature type="transmembrane region" description="Helical" evidence="1">
    <location>
        <begin position="121"/>
        <end position="145"/>
    </location>
</feature>
<name>A0A1F8EZQ4_9BACT</name>
<protein>
    <submittedName>
        <fullName evidence="2">Uncharacterized protein</fullName>
    </submittedName>
</protein>
<comment type="caution">
    <text evidence="2">The sequence shown here is derived from an EMBL/GenBank/DDBJ whole genome shotgun (WGS) entry which is preliminary data.</text>
</comment>
<dbReference type="EMBL" id="MGJN01000020">
    <property type="protein sequence ID" value="OGN06345.1"/>
    <property type="molecule type" value="Genomic_DNA"/>
</dbReference>
<keyword evidence="1" id="KW-1133">Transmembrane helix</keyword>
<accession>A0A1F8EZQ4</accession>
<feature type="transmembrane region" description="Helical" evidence="1">
    <location>
        <begin position="98"/>
        <end position="115"/>
    </location>
</feature>
<sequence length="240" mass="27733">MAEKKQELEQIKEWGPIKLENKVQKINLGWKGYVPGYKNRVVGQINRQIKEKFPAPEQQAKEIDYANRLVLEREQQEQGAQTADSIQKEGRSFGRPSFIKYFLLFFVLAVPNDLVDAIELTGFLAIVAWFVSFFLSISTVLIMWFTDQEQKRAEGFMKQVEEYRRTAIRTTKTAFRIARFFRKNPTMKVVAGAVAEFIPFLSIFPWASLSILLAYLDERKTFKEARQSSEESASAVLTEV</sequence>
<dbReference type="AlphaFoldDB" id="A0A1F8EZQ4"/>
<organism evidence="2 3">
    <name type="scientific">Candidatus Yanofskybacteria bacterium RIFCSPHIGHO2_02_FULL_38_22b</name>
    <dbReference type="NCBI Taxonomy" id="1802673"/>
    <lineage>
        <taxon>Bacteria</taxon>
        <taxon>Candidatus Yanofskyibacteriota</taxon>
    </lineage>
</organism>
<evidence type="ECO:0000256" key="1">
    <source>
        <dbReference type="SAM" id="Phobius"/>
    </source>
</evidence>
<evidence type="ECO:0000313" key="3">
    <source>
        <dbReference type="Proteomes" id="UP000176834"/>
    </source>
</evidence>
<reference evidence="2 3" key="1">
    <citation type="journal article" date="2016" name="Nat. Commun.">
        <title>Thousands of microbial genomes shed light on interconnected biogeochemical processes in an aquifer system.</title>
        <authorList>
            <person name="Anantharaman K."/>
            <person name="Brown C.T."/>
            <person name="Hug L.A."/>
            <person name="Sharon I."/>
            <person name="Castelle C.J."/>
            <person name="Probst A.J."/>
            <person name="Thomas B.C."/>
            <person name="Singh A."/>
            <person name="Wilkins M.J."/>
            <person name="Karaoz U."/>
            <person name="Brodie E.L."/>
            <person name="Williams K.H."/>
            <person name="Hubbard S.S."/>
            <person name="Banfield J.F."/>
        </authorList>
    </citation>
    <scope>NUCLEOTIDE SEQUENCE [LARGE SCALE GENOMIC DNA]</scope>
</reference>
<dbReference type="Proteomes" id="UP000176834">
    <property type="component" value="Unassembled WGS sequence"/>
</dbReference>
<gene>
    <name evidence="2" type="ORF">A3B86_04530</name>
</gene>